<dbReference type="SUPFAM" id="SSF56801">
    <property type="entry name" value="Acetyl-CoA synthetase-like"/>
    <property type="match status" value="1"/>
</dbReference>
<evidence type="ECO:0000313" key="2">
    <source>
        <dbReference type="Proteomes" id="UP000078397"/>
    </source>
</evidence>
<gene>
    <name evidence="1" type="ORF">VFPPC_02627</name>
</gene>
<reference evidence="1 2" key="1">
    <citation type="journal article" date="2016" name="PLoS Pathog.">
        <title>Biosynthesis of antibiotic leucinostatins in bio-control fungus Purpureocillium lilacinum and their inhibition on phytophthora revealed by genome mining.</title>
        <authorList>
            <person name="Wang G."/>
            <person name="Liu Z."/>
            <person name="Lin R."/>
            <person name="Li E."/>
            <person name="Mao Z."/>
            <person name="Ling J."/>
            <person name="Yang Y."/>
            <person name="Yin W.B."/>
            <person name="Xie B."/>
        </authorList>
    </citation>
    <scope>NUCLEOTIDE SEQUENCE [LARGE SCALE GENOMIC DNA]</scope>
    <source>
        <strain evidence="1">170</strain>
    </source>
</reference>
<dbReference type="Gene3D" id="3.40.50.12780">
    <property type="entry name" value="N-terminal domain of ligase-like"/>
    <property type="match status" value="1"/>
</dbReference>
<keyword evidence="2" id="KW-1185">Reference proteome</keyword>
<dbReference type="STRING" id="1380566.A0A179FXJ2"/>
<dbReference type="PANTHER" id="PTHR43845">
    <property type="entry name" value="BLR5969 PROTEIN"/>
    <property type="match status" value="1"/>
</dbReference>
<dbReference type="InterPro" id="IPR042099">
    <property type="entry name" value="ANL_N_sf"/>
</dbReference>
<organism evidence="1 2">
    <name type="scientific">Pochonia chlamydosporia 170</name>
    <dbReference type="NCBI Taxonomy" id="1380566"/>
    <lineage>
        <taxon>Eukaryota</taxon>
        <taxon>Fungi</taxon>
        <taxon>Dikarya</taxon>
        <taxon>Ascomycota</taxon>
        <taxon>Pezizomycotina</taxon>
        <taxon>Sordariomycetes</taxon>
        <taxon>Hypocreomycetidae</taxon>
        <taxon>Hypocreales</taxon>
        <taxon>Clavicipitaceae</taxon>
        <taxon>Pochonia</taxon>
    </lineage>
</organism>
<dbReference type="KEGG" id="pchm:VFPPC_02627"/>
<dbReference type="Proteomes" id="UP000078397">
    <property type="component" value="Unassembled WGS sequence"/>
</dbReference>
<dbReference type="RefSeq" id="XP_022284558.1">
    <property type="nucleotide sequence ID" value="XM_022428285.1"/>
</dbReference>
<evidence type="ECO:0008006" key="3">
    <source>
        <dbReference type="Google" id="ProtNLM"/>
    </source>
</evidence>
<dbReference type="AlphaFoldDB" id="A0A179FXJ2"/>
<dbReference type="OrthoDB" id="10047078at2759"/>
<dbReference type="GeneID" id="28846240"/>
<dbReference type="EMBL" id="LSBJ02000002">
    <property type="protein sequence ID" value="OAQ70097.2"/>
    <property type="molecule type" value="Genomic_DNA"/>
</dbReference>
<dbReference type="PANTHER" id="PTHR43845:SF1">
    <property type="entry name" value="BLR5969 PROTEIN"/>
    <property type="match status" value="1"/>
</dbReference>
<protein>
    <recommendedName>
        <fullName evidence="3">AMP-dependent synthetase/ligase domain-containing protein</fullName>
    </recommendedName>
</protein>
<accession>A0A179FXJ2</accession>
<comment type="caution">
    <text evidence="1">The sequence shown here is derived from an EMBL/GenBank/DDBJ whole genome shotgun (WGS) entry which is preliminary data.</text>
</comment>
<evidence type="ECO:0000313" key="1">
    <source>
        <dbReference type="EMBL" id="OAQ70097.2"/>
    </source>
</evidence>
<name>A0A179FXJ2_METCM</name>
<proteinExistence type="predicted"/>
<sequence>MATDAYCLEEVLAIANAHPFYNSTISYPPNAETIEALRGSKVGQTDQPGLKSRNLLSKKELYEVIQRLVNDTNVKNTYRRGVYTSVTGGGSGGQPLFFATDVHENRRQRASFGRFLRTTGLIEDDDWVLTTHCAGQLYRSLDLMLEIFENAGATVLAAGNYMSPAEVVRLLISYHVNVLTGDGSQIIQVVHHISTLSPEERQRVNLTKVIYSSEVLTAAQRLHIKETLGSNARIYSLLGSAEAGPWGVSSTELCGREIKTATADFVYDTRHMLIEILPEACVESGSTTECLQDGEKGIIVQTSLCRLRNPLVRYITGDIGSLHSLPESARSVVPEADWAYLKIVRLEGRDRRFGFDWDGFCIEFENVAAMMSKEDFGVLQWQVILYRMEPSQEAGLEIRVLCSSKSAEGKCTTELRHFFHVYSANEHRFRIVYVDGLDGFERSATGRKVIKLVDRFT</sequence>